<sequence length="612" mass="68576">MTSHTGSNRLFAARERDEKLIIALDFGTTYSGVAYCFANQTNAAPKAILDWPDQGLSAPKIPTIIEYTEKDSRGFRWGASVNRLNGGIIGIKLLLDPTQERPLYLPTKNIDQELQSLPKKPFEVAADFIQAIYEHALQDIAKTIPKAYMDMCDKEFVLSGKLLKYHVVSAHAQLIDNVTQCRLCGLMLPKTPRSSSRRLTRDFIQAAELAGVKPVTIVKEPEAAALYAIKSLDFAIEKNDAFVVCDAGGGTVDLISYEVVAIAPRLKVKELVPGTGGMAGSLGLNQRFATAVEELVGDEEWLKLRTSKAWSFAEKQFDEEVKKKFNGGLKEVYYVNFPLARLKDNENHGLASNTWAISGKVLSRIFEPLIADILKMVEHQVQEGIFLVGGFGSSNYLMQRVKDHFPKIQVLQPSDAWAAIVKGAVLSKLPSQVAVVSTCATRHYGTRCESPFQEPRDAGQRAFLDRECNRRVTIMKWFIETGETILRDQRFEMMLEFHFENIYNSVDFIRSYDLWQCEDKDAPIHPAKAVKLKRNCSVTADLRSVPKDKFTRKSVRIALLPLFLILDPVPHDSSRHSYALNINLVMTFKSAVMTFSMEVDGEEMGSTEVDYA</sequence>
<evidence type="ECO:0000313" key="2">
    <source>
        <dbReference type="Proteomes" id="UP000706124"/>
    </source>
</evidence>
<keyword evidence="2" id="KW-1185">Reference proteome</keyword>
<dbReference type="PANTHER" id="PTHR14187:SF82">
    <property type="entry name" value="FAMILY CHAPERONE, PUTATIVE (AFU_ORTHOLOGUE AFUA_7G08575)-RELATED"/>
    <property type="match status" value="1"/>
</dbReference>
<accession>A0A9P7MIF5</accession>
<reference evidence="1 2" key="1">
    <citation type="journal article" date="2020" name="bioRxiv">
        <title>Whole genome comparisons of ergot fungi reveals the divergence and evolution of species within the genus Claviceps are the result of varying mechanisms driving genome evolution and host range expansion.</title>
        <authorList>
            <person name="Wyka S.A."/>
            <person name="Mondo S.J."/>
            <person name="Liu M."/>
            <person name="Dettman J."/>
            <person name="Nalam V."/>
            <person name="Broders K.D."/>
        </authorList>
    </citation>
    <scope>NUCLEOTIDE SEQUENCE [LARGE SCALE GENOMIC DNA]</scope>
    <source>
        <strain evidence="1 2">CCC 1485</strain>
    </source>
</reference>
<proteinExistence type="predicted"/>
<organism evidence="1 2">
    <name type="scientific">Claviceps pazoutovae</name>
    <dbReference type="NCBI Taxonomy" id="1649127"/>
    <lineage>
        <taxon>Eukaryota</taxon>
        <taxon>Fungi</taxon>
        <taxon>Dikarya</taxon>
        <taxon>Ascomycota</taxon>
        <taxon>Pezizomycotina</taxon>
        <taxon>Sordariomycetes</taxon>
        <taxon>Hypocreomycetidae</taxon>
        <taxon>Hypocreales</taxon>
        <taxon>Clavicipitaceae</taxon>
        <taxon>Claviceps</taxon>
    </lineage>
</organism>
<dbReference type="OrthoDB" id="5332281at2759"/>
<evidence type="ECO:0000313" key="1">
    <source>
        <dbReference type="EMBL" id="KAG5948548.1"/>
    </source>
</evidence>
<dbReference type="PANTHER" id="PTHR14187">
    <property type="entry name" value="ALPHA KINASE/ELONGATION FACTOR 2 KINASE"/>
    <property type="match status" value="1"/>
</dbReference>
<dbReference type="Proteomes" id="UP000706124">
    <property type="component" value="Unassembled WGS sequence"/>
</dbReference>
<dbReference type="Gene3D" id="3.30.420.40">
    <property type="match status" value="1"/>
</dbReference>
<gene>
    <name evidence="1" type="ORF">E4U60_001461</name>
</gene>
<dbReference type="EMBL" id="SRPO01000016">
    <property type="protein sequence ID" value="KAG5948548.1"/>
    <property type="molecule type" value="Genomic_DNA"/>
</dbReference>
<dbReference type="InterPro" id="IPR043129">
    <property type="entry name" value="ATPase_NBD"/>
</dbReference>
<protein>
    <recommendedName>
        <fullName evidence="3">Hsp70 protein</fullName>
    </recommendedName>
</protein>
<dbReference type="AlphaFoldDB" id="A0A9P7MIF5"/>
<dbReference type="CDD" id="cd10170">
    <property type="entry name" value="ASKHA_NBD_HSP70"/>
    <property type="match status" value="1"/>
</dbReference>
<evidence type="ECO:0008006" key="3">
    <source>
        <dbReference type="Google" id="ProtNLM"/>
    </source>
</evidence>
<name>A0A9P7MIF5_9HYPO</name>
<dbReference type="SUPFAM" id="SSF53067">
    <property type="entry name" value="Actin-like ATPase domain"/>
    <property type="match status" value="2"/>
</dbReference>
<comment type="caution">
    <text evidence="1">The sequence shown here is derived from an EMBL/GenBank/DDBJ whole genome shotgun (WGS) entry which is preliminary data.</text>
</comment>